<proteinExistence type="predicted"/>
<feature type="transmembrane region" description="Helical" evidence="1">
    <location>
        <begin position="38"/>
        <end position="59"/>
    </location>
</feature>
<name>A0ABS4PMQ0_9PSEU</name>
<keyword evidence="1" id="KW-0812">Transmembrane</keyword>
<keyword evidence="1" id="KW-0472">Membrane</keyword>
<sequence length="331" mass="35409">MTEELIKAALAKQAHRAPHSGPILHALTGERRSSRRTLVVSLVAALVAVLALGATSLLAPSPPPAPVAGFAQRELPGLPMRYDVGWLPDGYVETSRSYAYDYIQIRTWASGESRISLFVQATPGPDGLPVWTDDITGAPEPQRTSVHGRPGAFEVTDDPEQASLAWLPAPKVRLSLQFHEVAEPRVIAPRIAESVHESADVLTPQFDLGLPPERVEVSVEGSSPSTAVTKASDWNTSGSWKEFDAAVAPAPADLPGGYEVLVRGIRGKFVPFQPKTGAALSVPLGDGRWMVLRTPPAEYGVRGPGWESALVEVAEKIVLNSATDLSWVGTR</sequence>
<organism evidence="2 3">
    <name type="scientific">Amycolatopsis magusensis</name>
    <dbReference type="NCBI Taxonomy" id="882444"/>
    <lineage>
        <taxon>Bacteria</taxon>
        <taxon>Bacillati</taxon>
        <taxon>Actinomycetota</taxon>
        <taxon>Actinomycetes</taxon>
        <taxon>Pseudonocardiales</taxon>
        <taxon>Pseudonocardiaceae</taxon>
        <taxon>Amycolatopsis</taxon>
    </lineage>
</organism>
<keyword evidence="1" id="KW-1133">Transmembrane helix</keyword>
<comment type="caution">
    <text evidence="2">The sequence shown here is derived from an EMBL/GenBank/DDBJ whole genome shotgun (WGS) entry which is preliminary data.</text>
</comment>
<evidence type="ECO:0000256" key="1">
    <source>
        <dbReference type="SAM" id="Phobius"/>
    </source>
</evidence>
<dbReference type="EMBL" id="JAGGMS010000001">
    <property type="protein sequence ID" value="MBP2179906.1"/>
    <property type="molecule type" value="Genomic_DNA"/>
</dbReference>
<dbReference type="RefSeq" id="WP_209663556.1">
    <property type="nucleotide sequence ID" value="NZ_JAGGMS010000001.1"/>
</dbReference>
<protein>
    <submittedName>
        <fullName evidence="2">Uncharacterized protein</fullName>
    </submittedName>
</protein>
<evidence type="ECO:0000313" key="3">
    <source>
        <dbReference type="Proteomes" id="UP000741013"/>
    </source>
</evidence>
<dbReference type="Proteomes" id="UP000741013">
    <property type="component" value="Unassembled WGS sequence"/>
</dbReference>
<evidence type="ECO:0000313" key="2">
    <source>
        <dbReference type="EMBL" id="MBP2179906.1"/>
    </source>
</evidence>
<keyword evidence="3" id="KW-1185">Reference proteome</keyword>
<reference evidence="2 3" key="1">
    <citation type="submission" date="2021-03" db="EMBL/GenBank/DDBJ databases">
        <title>Sequencing the genomes of 1000 actinobacteria strains.</title>
        <authorList>
            <person name="Klenk H.-P."/>
        </authorList>
    </citation>
    <scope>NUCLEOTIDE SEQUENCE [LARGE SCALE GENOMIC DNA]</scope>
    <source>
        <strain evidence="2 3">DSM 45510</strain>
    </source>
</reference>
<gene>
    <name evidence="2" type="ORF">JOM49_001432</name>
</gene>
<accession>A0ABS4PMQ0</accession>